<feature type="transmembrane region" description="Helical" evidence="1">
    <location>
        <begin position="196"/>
        <end position="219"/>
    </location>
</feature>
<name>A0A226DRY2_FOLCA</name>
<feature type="transmembrane region" description="Helical" evidence="1">
    <location>
        <begin position="225"/>
        <end position="244"/>
    </location>
</feature>
<dbReference type="AlphaFoldDB" id="A0A226DRY2"/>
<reference evidence="2 3" key="1">
    <citation type="submission" date="2015-12" db="EMBL/GenBank/DDBJ databases">
        <title>The genome of Folsomia candida.</title>
        <authorList>
            <person name="Faddeeva A."/>
            <person name="Derks M.F."/>
            <person name="Anvar Y."/>
            <person name="Smit S."/>
            <person name="Van Straalen N."/>
            <person name="Roelofs D."/>
        </authorList>
    </citation>
    <scope>NUCLEOTIDE SEQUENCE [LARGE SCALE GENOMIC DNA]</scope>
    <source>
        <strain evidence="2 3">VU population</strain>
        <tissue evidence="2">Whole body</tissue>
    </source>
</reference>
<keyword evidence="3" id="KW-1185">Reference proteome</keyword>
<feature type="transmembrane region" description="Helical" evidence="1">
    <location>
        <begin position="163"/>
        <end position="184"/>
    </location>
</feature>
<feature type="transmembrane region" description="Helical" evidence="1">
    <location>
        <begin position="49"/>
        <end position="73"/>
    </location>
</feature>
<feature type="transmembrane region" description="Helical" evidence="1">
    <location>
        <begin position="341"/>
        <end position="358"/>
    </location>
</feature>
<dbReference type="EMBL" id="LNIX01000012">
    <property type="protein sequence ID" value="OXA47778.1"/>
    <property type="molecule type" value="Genomic_DNA"/>
</dbReference>
<keyword evidence="1" id="KW-0472">Membrane</keyword>
<evidence type="ECO:0000313" key="2">
    <source>
        <dbReference type="EMBL" id="OXA47778.1"/>
    </source>
</evidence>
<feature type="transmembrane region" description="Helical" evidence="1">
    <location>
        <begin position="85"/>
        <end position="106"/>
    </location>
</feature>
<comment type="caution">
    <text evidence="2">The sequence shown here is derived from an EMBL/GenBank/DDBJ whole genome shotgun (WGS) entry which is preliminary data.</text>
</comment>
<keyword evidence="1" id="KW-1133">Transmembrane helix</keyword>
<dbReference type="Proteomes" id="UP000198287">
    <property type="component" value="Unassembled WGS sequence"/>
</dbReference>
<accession>A0A226DRY2</accession>
<evidence type="ECO:0000313" key="3">
    <source>
        <dbReference type="Proteomes" id="UP000198287"/>
    </source>
</evidence>
<gene>
    <name evidence="2" type="ORF">Fcan01_17006</name>
</gene>
<proteinExistence type="predicted"/>
<keyword evidence="1" id="KW-0812">Transmembrane</keyword>
<organism evidence="2 3">
    <name type="scientific">Folsomia candida</name>
    <name type="common">Springtail</name>
    <dbReference type="NCBI Taxonomy" id="158441"/>
    <lineage>
        <taxon>Eukaryota</taxon>
        <taxon>Metazoa</taxon>
        <taxon>Ecdysozoa</taxon>
        <taxon>Arthropoda</taxon>
        <taxon>Hexapoda</taxon>
        <taxon>Collembola</taxon>
        <taxon>Entomobryomorpha</taxon>
        <taxon>Isotomoidea</taxon>
        <taxon>Isotomidae</taxon>
        <taxon>Proisotominae</taxon>
        <taxon>Folsomia</taxon>
    </lineage>
</organism>
<evidence type="ECO:0000256" key="1">
    <source>
        <dbReference type="SAM" id="Phobius"/>
    </source>
</evidence>
<protein>
    <submittedName>
        <fullName evidence="2">Uncharacterized protein</fullName>
    </submittedName>
</protein>
<feature type="transmembrane region" description="Helical" evidence="1">
    <location>
        <begin position="370"/>
        <end position="392"/>
    </location>
</feature>
<sequence>MWEDEALHFLRRAVSSVQRNSAWCAYCFEYDAKSQSIQALSGARWQYRLYKLICFCFTFPIFPAFVARCYYLARMVQSNRDNPMVFVTYVGTLVIFGFLPLSWFLMRPFKAKKYVTFFKATISLEKALHDLLPHVDNQDLEIRNAIRVITNFFRNLLKTTETIIPLLFLPICFLPSTNPIYVAVNDIRHIEERYTPAACVAFLVVFGFLTFMGALFLFSVETICILISGYGVGCLYLWTLVIIPPDRELWGNTRNQVRHGIIRNKEPVVSWGKVRNRMVKKLPRKLGSGGKLQNPRAIKNPSCKTRLPFPLNLYIYKCLRILSIIHSEIAHDFVSTCLHHFYCVAASTIALYFLVVGFSNDFATSHSLLLRSLCITLLILCVVVEWFTVSFVSKGSSASRLFLQRMYKLYGRRKYERKVLRSQTPNSVNLEFMGSVETIRDGIQAKYFLNYLSRVSEITVSLLLGL</sequence>